<accession>A0A0F9LXC1</accession>
<dbReference type="InterPro" id="IPR000477">
    <property type="entry name" value="RT_dom"/>
</dbReference>
<name>A0A0F9LXC1_9ZZZZ</name>
<dbReference type="CDD" id="cd01646">
    <property type="entry name" value="RT_Bac_retron_I"/>
    <property type="match status" value="1"/>
</dbReference>
<comment type="caution">
    <text evidence="2">The sequence shown here is derived from an EMBL/GenBank/DDBJ whole genome shotgun (WGS) entry which is preliminary data.</text>
</comment>
<dbReference type="EMBL" id="LAZR01005677">
    <property type="protein sequence ID" value="KKM98028.1"/>
    <property type="molecule type" value="Genomic_DNA"/>
</dbReference>
<dbReference type="PROSITE" id="PS50878">
    <property type="entry name" value="RT_POL"/>
    <property type="match status" value="1"/>
</dbReference>
<organism evidence="2">
    <name type="scientific">marine sediment metagenome</name>
    <dbReference type="NCBI Taxonomy" id="412755"/>
    <lineage>
        <taxon>unclassified sequences</taxon>
        <taxon>metagenomes</taxon>
        <taxon>ecological metagenomes</taxon>
    </lineage>
</organism>
<protein>
    <recommendedName>
        <fullName evidence="1">Reverse transcriptase domain-containing protein</fullName>
    </recommendedName>
</protein>
<dbReference type="AlphaFoldDB" id="A0A0F9LXC1"/>
<evidence type="ECO:0000259" key="1">
    <source>
        <dbReference type="PROSITE" id="PS50878"/>
    </source>
</evidence>
<sequence length="407" mass="46816">MRTFAYTKDSFRQIITHDDRATYGITTAREESDAIERIQSKLHSNTQPFSFKIFTKNGRTMCKPSDIETAILVRKVNRDFSSLTKAGVSNRVETISALKAICSEGLPMTIIRLDIKKFYQSVDTKQVLACATNGTKSTYALRRNLQHFITWSQDNVGGVPTGVSLSSSLAEYYLMEHLDARAISLHGVHFYRRYVDDIIMVCSSRRPPREYIEDLESILPNELEFNSAADKRDVLELHTPDQHGCFNYLGYNFSISKKLSSDKSSYRSVRLDIAPSKIAKRKARFVHSLLQFLKDGSESDLRRRFLLLNSGFTFWDSNRGRQVSSGLCNIYSEIDHPSEALADLRNFYRASMLNKRFQLYQRLRLSHLSARTRSAIISLDVQKHVHNRNHFNFSPDDLQHLSSCWKK</sequence>
<dbReference type="NCBIfam" id="NF041747">
    <property type="entry name" value="Drt3a"/>
    <property type="match status" value="1"/>
</dbReference>
<gene>
    <name evidence="2" type="ORF">LCGC14_1162110</name>
</gene>
<dbReference type="Pfam" id="PF00078">
    <property type="entry name" value="RVT_1"/>
    <property type="match status" value="1"/>
</dbReference>
<evidence type="ECO:0000313" key="2">
    <source>
        <dbReference type="EMBL" id="KKM98028.1"/>
    </source>
</evidence>
<proteinExistence type="predicted"/>
<feature type="domain" description="Reverse transcriptase" evidence="1">
    <location>
        <begin position="1"/>
        <end position="253"/>
    </location>
</feature>
<reference evidence="2" key="1">
    <citation type="journal article" date="2015" name="Nature">
        <title>Complex archaea that bridge the gap between prokaryotes and eukaryotes.</title>
        <authorList>
            <person name="Spang A."/>
            <person name="Saw J.H."/>
            <person name="Jorgensen S.L."/>
            <person name="Zaremba-Niedzwiedzka K."/>
            <person name="Martijn J."/>
            <person name="Lind A.E."/>
            <person name="van Eijk R."/>
            <person name="Schleper C."/>
            <person name="Guy L."/>
            <person name="Ettema T.J."/>
        </authorList>
    </citation>
    <scope>NUCLEOTIDE SEQUENCE</scope>
</reference>